<dbReference type="GO" id="GO:0008198">
    <property type="term" value="F:ferrous iron binding"/>
    <property type="evidence" value="ECO:0007669"/>
    <property type="project" value="TreeGrafter"/>
</dbReference>
<comment type="cofactor">
    <cofactor evidence="1">
        <name>L-ascorbate</name>
        <dbReference type="ChEBI" id="CHEBI:38290"/>
    </cofactor>
</comment>
<evidence type="ECO:0000256" key="4">
    <source>
        <dbReference type="ARBA" id="ARBA00022964"/>
    </source>
</evidence>
<dbReference type="Pfam" id="PF13640">
    <property type="entry name" value="2OG-FeII_Oxy_3"/>
    <property type="match status" value="1"/>
</dbReference>
<evidence type="ECO:0000256" key="1">
    <source>
        <dbReference type="ARBA" id="ARBA00001961"/>
    </source>
</evidence>
<sequence length="215" mass="24345">MENLQLPDELSAQLKRQKIIEDLVQQGYSVNPHYLDIQLVTSLQQALLALAEQDRLRAAHIGKDAQRTRRRSIRGDAIHWLSGASAAEHDFLDQMAQLQHDINRQLFLGLTELEAHFAHYPPGTGYQKHLDSFQNNNLRRISLVAYLNPDWREQDGGELQIFAQDKVIAAVAPLGGTLVCFTSEAIPHQVAITQRDRYSIAGWFRVRDPHALPAI</sequence>
<dbReference type="Gene3D" id="2.60.120.620">
    <property type="entry name" value="q2cbj1_9rhob like domain"/>
    <property type="match status" value="1"/>
</dbReference>
<feature type="domain" description="Fe2OG dioxygenase" evidence="7">
    <location>
        <begin position="111"/>
        <end position="206"/>
    </location>
</feature>
<keyword evidence="6" id="KW-0408">Iron</keyword>
<dbReference type="PANTHER" id="PTHR12907:SF26">
    <property type="entry name" value="HIF PROLYL HYDROXYLASE, ISOFORM C"/>
    <property type="match status" value="1"/>
</dbReference>
<name>A0A0S2TA21_9GAMM</name>
<reference evidence="8" key="1">
    <citation type="submission" date="2015-10" db="EMBL/GenBank/DDBJ databases">
        <title>Description of Candidatus Tenderia electrophaga gen. nov, sp. nov., an Uncultivated Electroautotroph from a Biocathode Enrichment.</title>
        <authorList>
            <person name="Eddie B.J."/>
            <person name="Malanoski A.P."/>
            <person name="Wang Z."/>
            <person name="Hall R.J."/>
            <person name="Oh S.D."/>
            <person name="Heiner C."/>
            <person name="Lin B."/>
            <person name="Strycharz-Glaven S.M."/>
        </authorList>
    </citation>
    <scope>NUCLEOTIDE SEQUENCE [LARGE SCALE GENOMIC DNA]</scope>
    <source>
        <strain evidence="8">NRL1</strain>
    </source>
</reference>
<evidence type="ECO:0000256" key="2">
    <source>
        <dbReference type="ARBA" id="ARBA00022723"/>
    </source>
</evidence>
<dbReference type="GO" id="GO:0031543">
    <property type="term" value="F:peptidyl-proline dioxygenase activity"/>
    <property type="evidence" value="ECO:0007669"/>
    <property type="project" value="TreeGrafter"/>
</dbReference>
<dbReference type="InterPro" id="IPR051559">
    <property type="entry name" value="HIF_prolyl_hydroxylases"/>
</dbReference>
<dbReference type="AlphaFoldDB" id="A0A0S2TA21"/>
<dbReference type="InterPro" id="IPR006620">
    <property type="entry name" value="Pro_4_hyd_alph"/>
</dbReference>
<organism evidence="8 9">
    <name type="scientific">Candidatus Tenderia electrophaga</name>
    <dbReference type="NCBI Taxonomy" id="1748243"/>
    <lineage>
        <taxon>Bacteria</taxon>
        <taxon>Pseudomonadati</taxon>
        <taxon>Pseudomonadota</taxon>
        <taxon>Gammaproteobacteria</taxon>
        <taxon>Candidatus Tenderiales</taxon>
        <taxon>Candidatus Tenderiaceae</taxon>
        <taxon>Candidatus Tenderia</taxon>
    </lineage>
</organism>
<dbReference type="Proteomes" id="UP000055136">
    <property type="component" value="Chromosome"/>
</dbReference>
<dbReference type="PANTHER" id="PTHR12907">
    <property type="entry name" value="EGL NINE HOMOLOG-RELATED"/>
    <property type="match status" value="1"/>
</dbReference>
<protein>
    <recommendedName>
        <fullName evidence="7">Fe2OG dioxygenase domain-containing protein</fullName>
    </recommendedName>
</protein>
<gene>
    <name evidence="8" type="ORF">Tel_01815</name>
</gene>
<dbReference type="STRING" id="1748243.Tel_01815"/>
<dbReference type="EMBL" id="CP013099">
    <property type="protein sequence ID" value="ALP51975.1"/>
    <property type="molecule type" value="Genomic_DNA"/>
</dbReference>
<dbReference type="InterPro" id="IPR005123">
    <property type="entry name" value="Oxoglu/Fe-dep_dioxygenase_dom"/>
</dbReference>
<keyword evidence="9" id="KW-1185">Reference proteome</keyword>
<keyword evidence="2" id="KW-0479">Metal-binding</keyword>
<dbReference type="SMART" id="SM00702">
    <property type="entry name" value="P4Hc"/>
    <property type="match status" value="1"/>
</dbReference>
<accession>A0A0S2TA21</accession>
<dbReference type="PROSITE" id="PS51471">
    <property type="entry name" value="FE2OG_OXY"/>
    <property type="match status" value="1"/>
</dbReference>
<dbReference type="GO" id="GO:0031418">
    <property type="term" value="F:L-ascorbic acid binding"/>
    <property type="evidence" value="ECO:0007669"/>
    <property type="project" value="UniProtKB-KW"/>
</dbReference>
<evidence type="ECO:0000256" key="6">
    <source>
        <dbReference type="ARBA" id="ARBA00023004"/>
    </source>
</evidence>
<dbReference type="InterPro" id="IPR044862">
    <property type="entry name" value="Pro_4_hyd_alph_FE2OG_OXY"/>
</dbReference>
<keyword evidence="5" id="KW-0560">Oxidoreductase</keyword>
<keyword evidence="4" id="KW-0223">Dioxygenase</keyword>
<keyword evidence="3" id="KW-0847">Vitamin C</keyword>
<evidence type="ECO:0000313" key="9">
    <source>
        <dbReference type="Proteomes" id="UP000055136"/>
    </source>
</evidence>
<evidence type="ECO:0000256" key="5">
    <source>
        <dbReference type="ARBA" id="ARBA00023002"/>
    </source>
</evidence>
<dbReference type="GO" id="GO:0071456">
    <property type="term" value="P:cellular response to hypoxia"/>
    <property type="evidence" value="ECO:0007669"/>
    <property type="project" value="TreeGrafter"/>
</dbReference>
<proteinExistence type="predicted"/>
<evidence type="ECO:0000313" key="8">
    <source>
        <dbReference type="EMBL" id="ALP51975.1"/>
    </source>
</evidence>
<dbReference type="KEGG" id="tee:Tel_01815"/>
<evidence type="ECO:0000256" key="3">
    <source>
        <dbReference type="ARBA" id="ARBA00022896"/>
    </source>
</evidence>
<evidence type="ECO:0000259" key="7">
    <source>
        <dbReference type="PROSITE" id="PS51471"/>
    </source>
</evidence>